<dbReference type="InterPro" id="IPR027417">
    <property type="entry name" value="P-loop_NTPase"/>
</dbReference>
<accession>A0A0D8HFV0</accession>
<dbReference type="InterPro" id="IPR025420">
    <property type="entry name" value="DUF4143"/>
</dbReference>
<proteinExistence type="predicted"/>
<dbReference type="Gene3D" id="3.40.50.300">
    <property type="entry name" value="P-loop containing nucleotide triphosphate hydrolases"/>
    <property type="match status" value="1"/>
</dbReference>
<comment type="caution">
    <text evidence="3">The sequence shown here is derived from an EMBL/GenBank/DDBJ whole genome shotgun (WGS) entry which is preliminary data.</text>
</comment>
<dbReference type="PANTHER" id="PTHR43566:SF2">
    <property type="entry name" value="DUF4143 DOMAIN-CONTAINING PROTEIN"/>
    <property type="match status" value="1"/>
</dbReference>
<dbReference type="STRING" id="1280514.AXFE_32540"/>
<feature type="domain" description="DUF4143" evidence="2">
    <location>
        <begin position="188"/>
        <end position="352"/>
    </location>
</feature>
<protein>
    <recommendedName>
        <fullName evidence="5">ATP-binding protein</fullName>
    </recommendedName>
</protein>
<feature type="domain" description="AAA" evidence="1">
    <location>
        <begin position="4"/>
        <end position="122"/>
    </location>
</feature>
<organism evidence="3 4">
    <name type="scientific">Acidithrix ferrooxidans</name>
    <dbReference type="NCBI Taxonomy" id="1280514"/>
    <lineage>
        <taxon>Bacteria</taxon>
        <taxon>Bacillati</taxon>
        <taxon>Actinomycetota</taxon>
        <taxon>Acidimicrobiia</taxon>
        <taxon>Acidimicrobiales</taxon>
        <taxon>Acidimicrobiaceae</taxon>
        <taxon>Acidithrix</taxon>
    </lineage>
</organism>
<reference evidence="3 4" key="1">
    <citation type="submission" date="2015-01" db="EMBL/GenBank/DDBJ databases">
        <title>Draft genome of the acidophilic iron oxidizer Acidithrix ferrooxidans strain Py-F3.</title>
        <authorList>
            <person name="Poehlein A."/>
            <person name="Eisen S."/>
            <person name="Schloemann M."/>
            <person name="Johnson B.D."/>
            <person name="Daniel R."/>
            <person name="Muehling M."/>
        </authorList>
    </citation>
    <scope>NUCLEOTIDE SEQUENCE [LARGE SCALE GENOMIC DNA]</scope>
    <source>
        <strain evidence="3 4">Py-F3</strain>
    </source>
</reference>
<keyword evidence="4" id="KW-1185">Reference proteome</keyword>
<evidence type="ECO:0000313" key="4">
    <source>
        <dbReference type="Proteomes" id="UP000032360"/>
    </source>
</evidence>
<evidence type="ECO:0000313" key="3">
    <source>
        <dbReference type="EMBL" id="KJF15921.1"/>
    </source>
</evidence>
<dbReference type="Proteomes" id="UP000032360">
    <property type="component" value="Unassembled WGS sequence"/>
</dbReference>
<dbReference type="Pfam" id="PF13173">
    <property type="entry name" value="AAA_14"/>
    <property type="match status" value="1"/>
</dbReference>
<dbReference type="EMBL" id="JXYS01000111">
    <property type="protein sequence ID" value="KJF15921.1"/>
    <property type="molecule type" value="Genomic_DNA"/>
</dbReference>
<dbReference type="PANTHER" id="PTHR43566">
    <property type="entry name" value="CONSERVED PROTEIN"/>
    <property type="match status" value="1"/>
</dbReference>
<dbReference type="Pfam" id="PF13635">
    <property type="entry name" value="DUF4143"/>
    <property type="match status" value="1"/>
</dbReference>
<dbReference type="CDD" id="cd01983">
    <property type="entry name" value="SIMIBI"/>
    <property type="match status" value="1"/>
</dbReference>
<dbReference type="InterPro" id="IPR041682">
    <property type="entry name" value="AAA_14"/>
</dbReference>
<dbReference type="PATRIC" id="fig|1280514.3.peg.4352"/>
<dbReference type="AlphaFoldDB" id="A0A0D8HFV0"/>
<gene>
    <name evidence="3" type="ORF">AXFE_32540</name>
</gene>
<dbReference type="SUPFAM" id="SSF52540">
    <property type="entry name" value="P-loop containing nucleoside triphosphate hydrolases"/>
    <property type="match status" value="1"/>
</dbReference>
<sequence length="406" mass="45466">MEDEPVIFLHGPRSVGKSTLLLQLADNLSVAVIDLDDPVVRDAVKAGPVSAMNDSTPILLDEYQHVPEVLDAIKARLNREGSLPGTAVLTGSTRFDTLPRTAQALTGRLHLLNIWPLSQGEIWGSEENLIPKLLDDPENTVASLPRSDSTRQEYVARIVTGGFPMAISRSSNVSRNRWFDDYLMQSIERDSVELVRIRQRQILQRLFSTVASQTAQILNVSKVGAGLEIDRKTLESYLRLLEDLYLVVRLPAWGKTLRTRANSKPKIHVVDSGLAARVLRLSLERVLSFDATAITVLGNVLETFVVGELRKQISWLDEKVLCGHWRTSADDEVDFVIEFDDGSVIAFEIKAGERITGAEFRGLRKLRDALGNRFIAGVAFTMGSRSYNYEDRLYVMPLDRLWRTVP</sequence>
<name>A0A0D8HFV0_9ACTN</name>
<dbReference type="RefSeq" id="WP_052606917.1">
    <property type="nucleotide sequence ID" value="NZ_JXYS01000111.1"/>
</dbReference>
<dbReference type="OrthoDB" id="128089at2"/>
<evidence type="ECO:0000259" key="1">
    <source>
        <dbReference type="Pfam" id="PF13173"/>
    </source>
</evidence>
<evidence type="ECO:0008006" key="5">
    <source>
        <dbReference type="Google" id="ProtNLM"/>
    </source>
</evidence>
<evidence type="ECO:0000259" key="2">
    <source>
        <dbReference type="Pfam" id="PF13635"/>
    </source>
</evidence>